<dbReference type="InterPro" id="IPR009057">
    <property type="entry name" value="Homeodomain-like_sf"/>
</dbReference>
<reference evidence="8 9" key="1">
    <citation type="journal article" date="2011" name="Cell">
        <title>The monarch butterfly genome yields insights into long-distance migration.</title>
        <authorList>
            <person name="Zhan S."/>
            <person name="Merlin C."/>
            <person name="Boore J.L."/>
            <person name="Reppert S.M."/>
        </authorList>
    </citation>
    <scope>NUCLEOTIDE SEQUENCE [LARGE SCALE GENOMIC DNA]</scope>
    <source>
        <strain evidence="8">F-2</strain>
    </source>
</reference>
<dbReference type="Pfam" id="PF05225">
    <property type="entry name" value="HTH_psq"/>
    <property type="match status" value="1"/>
</dbReference>
<feature type="domain" description="HTH CENPB-type" evidence="6">
    <location>
        <begin position="156"/>
        <end position="224"/>
    </location>
</feature>
<dbReference type="eggNOG" id="KOG3105">
    <property type="taxonomic scope" value="Eukaryota"/>
</dbReference>
<dbReference type="AlphaFoldDB" id="A0A212FPI8"/>
<evidence type="ECO:0000256" key="2">
    <source>
        <dbReference type="ARBA" id="ARBA00023125"/>
    </source>
</evidence>
<dbReference type="Pfam" id="PF03184">
    <property type="entry name" value="DDE_1"/>
    <property type="match status" value="1"/>
</dbReference>
<keyword evidence="3" id="KW-0539">Nucleus</keyword>
<feature type="domain" description="HTH psq-type" evidence="7">
    <location>
        <begin position="37"/>
        <end position="73"/>
    </location>
</feature>
<evidence type="ECO:0000259" key="7">
    <source>
        <dbReference type="Pfam" id="PF05225"/>
    </source>
</evidence>
<proteinExistence type="predicted"/>
<dbReference type="KEGG" id="dpl:KGM_201209"/>
<gene>
    <name evidence="8" type="ORF">KGM_201209</name>
</gene>
<feature type="compositionally biased region" description="Low complexity" evidence="4">
    <location>
        <begin position="89"/>
        <end position="102"/>
    </location>
</feature>
<dbReference type="SUPFAM" id="SSF46689">
    <property type="entry name" value="Homeodomain-like"/>
    <property type="match status" value="1"/>
</dbReference>
<dbReference type="Proteomes" id="UP000007151">
    <property type="component" value="Unassembled WGS sequence"/>
</dbReference>
<evidence type="ECO:0000256" key="3">
    <source>
        <dbReference type="ARBA" id="ARBA00023242"/>
    </source>
</evidence>
<organism evidence="8 9">
    <name type="scientific">Danaus plexippus plexippus</name>
    <dbReference type="NCBI Taxonomy" id="278856"/>
    <lineage>
        <taxon>Eukaryota</taxon>
        <taxon>Metazoa</taxon>
        <taxon>Ecdysozoa</taxon>
        <taxon>Arthropoda</taxon>
        <taxon>Hexapoda</taxon>
        <taxon>Insecta</taxon>
        <taxon>Pterygota</taxon>
        <taxon>Neoptera</taxon>
        <taxon>Endopterygota</taxon>
        <taxon>Lepidoptera</taxon>
        <taxon>Glossata</taxon>
        <taxon>Ditrysia</taxon>
        <taxon>Papilionoidea</taxon>
        <taxon>Nymphalidae</taxon>
        <taxon>Danainae</taxon>
        <taxon>Danaini</taxon>
        <taxon>Danaina</taxon>
        <taxon>Danaus</taxon>
        <taxon>Danaus</taxon>
    </lineage>
</organism>
<dbReference type="InterPro" id="IPR004875">
    <property type="entry name" value="DDE_SF_endonuclease_dom"/>
</dbReference>
<comment type="subcellular location">
    <subcellularLocation>
        <location evidence="1">Nucleus</location>
    </subcellularLocation>
</comment>
<dbReference type="GO" id="GO:0005634">
    <property type="term" value="C:nucleus"/>
    <property type="evidence" value="ECO:0007669"/>
    <property type="project" value="UniProtKB-SubCell"/>
</dbReference>
<dbReference type="PANTHER" id="PTHR19303:SF74">
    <property type="entry name" value="POGO TRANSPOSABLE ELEMENT WITH KRAB DOMAIN"/>
    <property type="match status" value="1"/>
</dbReference>
<keyword evidence="9" id="KW-1185">Reference proteome</keyword>
<evidence type="ECO:0000256" key="4">
    <source>
        <dbReference type="SAM" id="MobiDB-lite"/>
    </source>
</evidence>
<evidence type="ECO:0000259" key="6">
    <source>
        <dbReference type="Pfam" id="PF03221"/>
    </source>
</evidence>
<dbReference type="InterPro" id="IPR007889">
    <property type="entry name" value="HTH_Psq"/>
</dbReference>
<dbReference type="InterPro" id="IPR036397">
    <property type="entry name" value="RNaseH_sf"/>
</dbReference>
<dbReference type="Gene3D" id="3.30.420.10">
    <property type="entry name" value="Ribonuclease H-like superfamily/Ribonuclease H"/>
    <property type="match status" value="1"/>
</dbReference>
<name>A0A212FPI8_DANPL</name>
<evidence type="ECO:0000259" key="5">
    <source>
        <dbReference type="Pfam" id="PF03184"/>
    </source>
</evidence>
<dbReference type="GO" id="GO:0003677">
    <property type="term" value="F:DNA binding"/>
    <property type="evidence" value="ECO:0007669"/>
    <property type="project" value="InterPro"/>
</dbReference>
<comment type="caution">
    <text evidence="8">The sequence shown here is derived from an EMBL/GenBank/DDBJ whole genome shotgun (WGS) entry which is preliminary data.</text>
</comment>
<accession>A0A212FPI8</accession>
<evidence type="ECO:0008006" key="10">
    <source>
        <dbReference type="Google" id="ProtNLM"/>
    </source>
</evidence>
<dbReference type="Pfam" id="PF03221">
    <property type="entry name" value="HTH_Tnp_Tc5"/>
    <property type="match status" value="1"/>
</dbReference>
<evidence type="ECO:0000313" key="8">
    <source>
        <dbReference type="EMBL" id="OWR55633.1"/>
    </source>
</evidence>
<dbReference type="InterPro" id="IPR006600">
    <property type="entry name" value="HTH_CenpB_DNA-bd_dom"/>
</dbReference>
<feature type="domain" description="DDE-1" evidence="5">
    <location>
        <begin position="300"/>
        <end position="434"/>
    </location>
</feature>
<protein>
    <recommendedName>
        <fullName evidence="10">DDE-1 domain-containing protein</fullName>
    </recommendedName>
</protein>
<keyword evidence="2" id="KW-0238">DNA-binding</keyword>
<dbReference type="InterPro" id="IPR050863">
    <property type="entry name" value="CenT-Element_Derived"/>
</dbReference>
<evidence type="ECO:0000313" key="9">
    <source>
        <dbReference type="Proteomes" id="UP000007151"/>
    </source>
</evidence>
<dbReference type="PANTHER" id="PTHR19303">
    <property type="entry name" value="TRANSPOSON"/>
    <property type="match status" value="1"/>
</dbReference>
<sequence>MTVVTPFAAVLPLGLNGHERKMVGTYKPKTDRNNINEENIEDAIREVLSKTLSIRKAADKYGIKSATLQHRIEKARKLFEATRTLSTNEASSSLQAESSLSQAGPSSPQIAPSMEMAQIAVSSAHTTTAALSSHTATATSSNIYGSKYTVAQVFSTEQEKALTQYLLNCSKMHYGLTLKQLLTLAYEYAESSGCNYPKSWKENKCAGKDWAAGFRKRNPELSLRKPENTSAARSFAFNKAAVAQFHDNYERIMRQYNFTPDQIINLDETGISTVLSTPKVIAGRKQRQVGQIVSAERGELVTFCGVITATGSSLPPVYVFPRVHYKDHFLNGAPDGSLGLVNRSGWMTSELFIRVLKHIQRLTSSNKNNPILIICDNHESHISIEAVNYCRDNGMVYLSLPPHTSHKLQPLDVGVFGPFKGKLKIAFNDWHIQNVGKILTIYSIAELSKLAYLESFTPKNIIGSFSKPGIWPINKLVFGDNDFAPIDIFSTGYHDLTDENTHITQDLHFVDSEISQNNEVVDREQNKTPTLDADPVSVSDADDPLHVFSSKAILTPEVFRPYPKKAITDSVLKRKGGEKGRSRIYTETPEKNRLESLRNEKNRKTELQKAKQHVKELKTAKNLLGLTEPKKKKRVTSLPAEIDSDSSQDEVVMTSDSEDIEMPSESEEEVINEEPVNPEHINIGDFLLIKFEKKKTVIHYVAKVVFKYNVTEYKVLYLRKKAGSSKFIFPIVEDKASVDVRDVVLQLPKPTFSKGTSRTSSLYSFSVG</sequence>
<dbReference type="EMBL" id="AGBW02002626">
    <property type="protein sequence ID" value="OWR55633.1"/>
    <property type="molecule type" value="Genomic_DNA"/>
</dbReference>
<feature type="region of interest" description="Disordered" evidence="4">
    <location>
        <begin position="89"/>
        <end position="109"/>
    </location>
</feature>
<dbReference type="Gene3D" id="1.10.10.60">
    <property type="entry name" value="Homeodomain-like"/>
    <property type="match status" value="1"/>
</dbReference>
<evidence type="ECO:0000256" key="1">
    <source>
        <dbReference type="ARBA" id="ARBA00004123"/>
    </source>
</evidence>
<dbReference type="InParanoid" id="A0A212FPI8"/>